<evidence type="ECO:0000256" key="5">
    <source>
        <dbReference type="HAMAP-Rule" id="MF_00362"/>
    </source>
</evidence>
<dbReference type="GO" id="GO:0006412">
    <property type="term" value="P:translation"/>
    <property type="evidence" value="ECO:0007669"/>
    <property type="project" value="UniProtKB-UniRule"/>
</dbReference>
<comment type="caution">
    <text evidence="6">The sequence shown here is derived from an EMBL/GenBank/DDBJ whole genome shotgun (WGS) entry which is preliminary data.</text>
</comment>
<evidence type="ECO:0000313" key="7">
    <source>
        <dbReference type="Proteomes" id="UP000320184"/>
    </source>
</evidence>
<dbReference type="PANTHER" id="PTHR11560">
    <property type="entry name" value="39S RIBOSOMAL PROTEIN L10, MITOCHONDRIAL"/>
    <property type="match status" value="1"/>
</dbReference>
<comment type="similarity">
    <text evidence="1 5">Belongs to the universal ribosomal protein uL10 family.</text>
</comment>
<accession>A0A538SHG0</accession>
<evidence type="ECO:0000256" key="3">
    <source>
        <dbReference type="ARBA" id="ARBA00023274"/>
    </source>
</evidence>
<sequence length="174" mass="19186">MPTPEKQQILLDTSDRIRDAQGLYLADFSGMDVATLSALRRKCREQKVQFRVIKNTLLKRALNARGITALDEYLWGPTGLVFSHESEVTPAKILATFAKEHEKPRIKAAVVEGRLFDEKAVALLATLPSREVLLGQVLATFIAPMTQFLAAIEATLVLPAVMADVLAREKSKAT</sequence>
<keyword evidence="3 5" id="KW-0687">Ribonucleoprotein</keyword>
<evidence type="ECO:0000256" key="1">
    <source>
        <dbReference type="ARBA" id="ARBA00008889"/>
    </source>
</evidence>
<keyword evidence="2 5" id="KW-0689">Ribosomal protein</keyword>
<keyword evidence="5" id="KW-0694">RNA-binding</keyword>
<dbReference type="EMBL" id="VBOT01000090">
    <property type="protein sequence ID" value="TMQ50803.1"/>
    <property type="molecule type" value="Genomic_DNA"/>
</dbReference>
<dbReference type="CDD" id="cd05797">
    <property type="entry name" value="Ribosomal_L10"/>
    <property type="match status" value="1"/>
</dbReference>
<dbReference type="InterPro" id="IPR043141">
    <property type="entry name" value="Ribosomal_uL10-like_sf"/>
</dbReference>
<protein>
    <recommendedName>
        <fullName evidence="4 5">Large ribosomal subunit protein uL10</fullName>
    </recommendedName>
</protein>
<proteinExistence type="inferred from homology"/>
<organism evidence="6 7">
    <name type="scientific">Eiseniibacteriota bacterium</name>
    <dbReference type="NCBI Taxonomy" id="2212470"/>
    <lineage>
        <taxon>Bacteria</taxon>
        <taxon>Candidatus Eiseniibacteriota</taxon>
    </lineage>
</organism>
<dbReference type="HAMAP" id="MF_00362">
    <property type="entry name" value="Ribosomal_uL10"/>
    <property type="match status" value="1"/>
</dbReference>
<evidence type="ECO:0000313" key="6">
    <source>
        <dbReference type="EMBL" id="TMQ50803.1"/>
    </source>
</evidence>
<evidence type="ECO:0000256" key="2">
    <source>
        <dbReference type="ARBA" id="ARBA00022980"/>
    </source>
</evidence>
<name>A0A538SHG0_UNCEI</name>
<dbReference type="GO" id="GO:0070180">
    <property type="term" value="F:large ribosomal subunit rRNA binding"/>
    <property type="evidence" value="ECO:0007669"/>
    <property type="project" value="UniProtKB-UniRule"/>
</dbReference>
<dbReference type="AlphaFoldDB" id="A0A538SHG0"/>
<dbReference type="InterPro" id="IPR001790">
    <property type="entry name" value="Ribosomal_uL10"/>
</dbReference>
<keyword evidence="5" id="KW-0699">rRNA-binding</keyword>
<reference evidence="6 7" key="1">
    <citation type="journal article" date="2019" name="Nat. Microbiol.">
        <title>Mediterranean grassland soil C-N compound turnover is dependent on rainfall and depth, and is mediated by genomically divergent microorganisms.</title>
        <authorList>
            <person name="Diamond S."/>
            <person name="Andeer P.F."/>
            <person name="Li Z."/>
            <person name="Crits-Christoph A."/>
            <person name="Burstein D."/>
            <person name="Anantharaman K."/>
            <person name="Lane K.R."/>
            <person name="Thomas B.C."/>
            <person name="Pan C."/>
            <person name="Northen T.R."/>
            <person name="Banfield J.F."/>
        </authorList>
    </citation>
    <scope>NUCLEOTIDE SEQUENCE [LARGE SCALE GENOMIC DNA]</scope>
    <source>
        <strain evidence="6">WS_3</strain>
    </source>
</reference>
<dbReference type="Proteomes" id="UP000320184">
    <property type="component" value="Unassembled WGS sequence"/>
</dbReference>
<dbReference type="InterPro" id="IPR022973">
    <property type="entry name" value="Ribosomal_uL10_bac"/>
</dbReference>
<dbReference type="GO" id="GO:0005840">
    <property type="term" value="C:ribosome"/>
    <property type="evidence" value="ECO:0007669"/>
    <property type="project" value="UniProtKB-KW"/>
</dbReference>
<comment type="subunit">
    <text evidence="5">Part of the ribosomal stalk of the 50S ribosomal subunit. The N-terminus interacts with L11 and the large rRNA to form the base of the stalk. The C-terminus forms an elongated spine to which L12 dimers bind in a sequential fashion forming a multimeric L10(L12)X complex.</text>
</comment>
<dbReference type="NCBIfam" id="NF000955">
    <property type="entry name" value="PRK00099.1-1"/>
    <property type="match status" value="1"/>
</dbReference>
<dbReference type="SUPFAM" id="SSF160369">
    <property type="entry name" value="Ribosomal protein L10-like"/>
    <property type="match status" value="1"/>
</dbReference>
<dbReference type="Pfam" id="PF00466">
    <property type="entry name" value="Ribosomal_L10"/>
    <property type="match status" value="1"/>
</dbReference>
<gene>
    <name evidence="5" type="primary">rplJ</name>
    <name evidence="6" type="ORF">E6K73_07100</name>
</gene>
<comment type="function">
    <text evidence="5">Forms part of the ribosomal stalk, playing a central role in the interaction of the ribosome with GTP-bound translation factors.</text>
</comment>
<dbReference type="GO" id="GO:1990904">
    <property type="term" value="C:ribonucleoprotein complex"/>
    <property type="evidence" value="ECO:0007669"/>
    <property type="project" value="UniProtKB-KW"/>
</dbReference>
<evidence type="ECO:0000256" key="4">
    <source>
        <dbReference type="ARBA" id="ARBA00035202"/>
    </source>
</evidence>
<dbReference type="InterPro" id="IPR047865">
    <property type="entry name" value="Ribosomal_uL10_bac_type"/>
</dbReference>
<dbReference type="Gene3D" id="3.30.70.1730">
    <property type="match status" value="1"/>
</dbReference>